<accession>A0A7S3IQW3</accession>
<organism evidence="1">
    <name type="scientific">Strombidium inclinatum</name>
    <dbReference type="NCBI Taxonomy" id="197538"/>
    <lineage>
        <taxon>Eukaryota</taxon>
        <taxon>Sar</taxon>
        <taxon>Alveolata</taxon>
        <taxon>Ciliophora</taxon>
        <taxon>Intramacronucleata</taxon>
        <taxon>Spirotrichea</taxon>
        <taxon>Oligotrichia</taxon>
        <taxon>Strombidiidae</taxon>
        <taxon>Strombidium</taxon>
    </lineage>
</organism>
<gene>
    <name evidence="1" type="ORF">SINC0208_LOCUS10957</name>
</gene>
<evidence type="ECO:0000313" key="1">
    <source>
        <dbReference type="EMBL" id="CAE0330325.1"/>
    </source>
</evidence>
<protein>
    <submittedName>
        <fullName evidence="1">Uncharacterized protein</fullName>
    </submittedName>
</protein>
<dbReference type="AlphaFoldDB" id="A0A7S3IQW3"/>
<sequence length="180" mass="19978">MAEVDGVDVEVGVVLDLVRFIEFLFVRLQFSLNSRCQNELLVLLEGHYAMLAAVHSLAALEELSVEVALLEQGVGALLGVLEVDLAEVALVGVDLRLLLRFVLFLLVFFFLLELIEIRDFEVVLHIGVHPLGRRLLSNLFLTGSRDLRKLAGFVGGLVLAFRRIRGIVGVALLRDLVQHL</sequence>
<name>A0A7S3IQW3_9SPIT</name>
<reference evidence="1" key="1">
    <citation type="submission" date="2021-01" db="EMBL/GenBank/DDBJ databases">
        <authorList>
            <person name="Corre E."/>
            <person name="Pelletier E."/>
            <person name="Niang G."/>
            <person name="Scheremetjew M."/>
            <person name="Finn R."/>
            <person name="Kale V."/>
            <person name="Holt S."/>
            <person name="Cochrane G."/>
            <person name="Meng A."/>
            <person name="Brown T."/>
            <person name="Cohen L."/>
        </authorList>
    </citation>
    <scope>NUCLEOTIDE SEQUENCE</scope>
    <source>
        <strain evidence="1">S3</strain>
    </source>
</reference>
<dbReference type="EMBL" id="HBIH01027402">
    <property type="protein sequence ID" value="CAE0330325.1"/>
    <property type="molecule type" value="Transcribed_RNA"/>
</dbReference>
<proteinExistence type="predicted"/>